<reference evidence="2 3" key="1">
    <citation type="journal article" date="2014" name="BMC Genomics">
        <title>Comparison of environmental and isolate Sulfobacillus genomes reveals diverse carbon, sulfur, nitrogen, and hydrogen metabolisms.</title>
        <authorList>
            <person name="Justice N.B."/>
            <person name="Norman A."/>
            <person name="Brown C.T."/>
            <person name="Singh A."/>
            <person name="Thomas B.C."/>
            <person name="Banfield J.F."/>
        </authorList>
    </citation>
    <scope>NUCLEOTIDE SEQUENCE [LARGE SCALE GENOMIC DNA]</scope>
    <source>
        <strain evidence="2">AMDSBA4</strain>
    </source>
</reference>
<evidence type="ECO:0000313" key="2">
    <source>
        <dbReference type="EMBL" id="PSR32668.1"/>
    </source>
</evidence>
<evidence type="ECO:0000313" key="3">
    <source>
        <dbReference type="Proteomes" id="UP000242972"/>
    </source>
</evidence>
<organism evidence="2 3">
    <name type="scientific">Sulfobacillus benefaciens</name>
    <dbReference type="NCBI Taxonomy" id="453960"/>
    <lineage>
        <taxon>Bacteria</taxon>
        <taxon>Bacillati</taxon>
        <taxon>Bacillota</taxon>
        <taxon>Clostridia</taxon>
        <taxon>Eubacteriales</taxon>
        <taxon>Clostridiales Family XVII. Incertae Sedis</taxon>
        <taxon>Sulfobacillus</taxon>
    </lineage>
</organism>
<gene>
    <name evidence="2" type="ORF">C7B46_12970</name>
</gene>
<feature type="transmembrane region" description="Helical" evidence="1">
    <location>
        <begin position="52"/>
        <end position="75"/>
    </location>
</feature>
<dbReference type="EMBL" id="PXYW01000033">
    <property type="protein sequence ID" value="PSR32668.1"/>
    <property type="molecule type" value="Genomic_DNA"/>
</dbReference>
<sequence length="96" mass="10605">MQIDTLVRLQEGQSTWQALNERATDQGVEDRCIWARIPAGIPMRIPATGTKLSIATTIPIMPPALAALLLLLVMVREFAYLDLASGQVQELSREKC</sequence>
<comment type="caution">
    <text evidence="2">The sequence shown here is derived from an EMBL/GenBank/DDBJ whole genome shotgun (WGS) entry which is preliminary data.</text>
</comment>
<protein>
    <submittedName>
        <fullName evidence="2">Uncharacterized protein</fullName>
    </submittedName>
</protein>
<keyword evidence="1" id="KW-0812">Transmembrane</keyword>
<keyword evidence="1" id="KW-1133">Transmembrane helix</keyword>
<evidence type="ECO:0000256" key="1">
    <source>
        <dbReference type="SAM" id="Phobius"/>
    </source>
</evidence>
<keyword evidence="1" id="KW-0472">Membrane</keyword>
<proteinExistence type="predicted"/>
<name>A0A2T2XDW7_9FIRM</name>
<dbReference type="Proteomes" id="UP000242972">
    <property type="component" value="Unassembled WGS sequence"/>
</dbReference>
<accession>A0A2T2XDW7</accession>
<dbReference type="AlphaFoldDB" id="A0A2T2XDW7"/>